<evidence type="ECO:0000256" key="1">
    <source>
        <dbReference type="SAM" id="Phobius"/>
    </source>
</evidence>
<dbReference type="RefSeq" id="WP_138181111.1">
    <property type="nucleotide sequence ID" value="NZ_VBUI01000011.1"/>
</dbReference>
<sequence length="98" mass="11194">MTRLDDRLVFNNFVFFILSIFLVYVRGEKNLELDRRRLAAVIVKQYHPSGPYTDIITVRVTVVIAVAESLRLPDDRLDSSRLPASGRMLDFIGGMADH</sequence>
<reference evidence="2 3" key="1">
    <citation type="journal article" date="2007" name="Int. J. Syst. Evol. Microbiol.">
        <title>Halomonas saccharevitans sp. nov., Halomonas arcis sp. nov. and Halomonas subterranea sp. nov., halophilic bacteria isolated from hypersaline environments of China.</title>
        <authorList>
            <person name="Xu X.W."/>
            <person name="Wu Y.H."/>
            <person name="Zhou Z."/>
            <person name="Wang C.S."/>
            <person name="Zhou Y.G."/>
            <person name="Zhang H.B."/>
            <person name="Wang Y."/>
            <person name="Wu M."/>
        </authorList>
    </citation>
    <scope>NUCLEOTIDE SEQUENCE [LARGE SCALE GENOMIC DNA]</scope>
    <source>
        <strain evidence="2 3">TBZ3</strain>
    </source>
</reference>
<dbReference type="EMBL" id="VBUI01000011">
    <property type="protein sequence ID" value="TLF50707.1"/>
    <property type="molecule type" value="Genomic_DNA"/>
</dbReference>
<accession>A0A5R8MHL2</accession>
<keyword evidence="1" id="KW-0812">Transmembrane</keyword>
<organism evidence="2 3">
    <name type="scientific">Halomonas urmiana</name>
    <dbReference type="NCBI Taxonomy" id="490901"/>
    <lineage>
        <taxon>Bacteria</taxon>
        <taxon>Pseudomonadati</taxon>
        <taxon>Pseudomonadota</taxon>
        <taxon>Gammaproteobacteria</taxon>
        <taxon>Oceanospirillales</taxon>
        <taxon>Halomonadaceae</taxon>
        <taxon>Halomonas</taxon>
    </lineage>
</organism>
<dbReference type="AlphaFoldDB" id="A0A5R8MHL2"/>
<protein>
    <submittedName>
        <fullName evidence="2">Uncharacterized protein</fullName>
    </submittedName>
</protein>
<name>A0A5R8MHL2_9GAMM</name>
<gene>
    <name evidence="2" type="ORF">FEI13_08475</name>
</gene>
<keyword evidence="1" id="KW-1133">Transmembrane helix</keyword>
<proteinExistence type="predicted"/>
<evidence type="ECO:0000313" key="2">
    <source>
        <dbReference type="EMBL" id="TLF50707.1"/>
    </source>
</evidence>
<keyword evidence="1" id="KW-0472">Membrane</keyword>
<evidence type="ECO:0000313" key="3">
    <source>
        <dbReference type="Proteomes" id="UP000306973"/>
    </source>
</evidence>
<feature type="transmembrane region" description="Helical" evidence="1">
    <location>
        <begin position="12"/>
        <end position="27"/>
    </location>
</feature>
<comment type="caution">
    <text evidence="2">The sequence shown here is derived from an EMBL/GenBank/DDBJ whole genome shotgun (WGS) entry which is preliminary data.</text>
</comment>
<keyword evidence="3" id="KW-1185">Reference proteome</keyword>
<dbReference type="Proteomes" id="UP000306973">
    <property type="component" value="Unassembled WGS sequence"/>
</dbReference>